<keyword evidence="2" id="KW-0547">Nucleotide-binding</keyword>
<dbReference type="Proteomes" id="UP001233172">
    <property type="component" value="Unassembled WGS sequence"/>
</dbReference>
<sequence>MRKILLVGREGNGKASTARSLHMVSSEIQVTPCVGVGDIQEDRTESIQTVISLVQDTLQSNHEGMSAIILVLKYGVRFTKQEKDAVEITKLMFGESVFRSHGIIVMTYGDQFEADYFEDYCRQQTGDIRNLFEFKAHCFEDWCRQQTGDIHNLFEDVNYRIVLIDNRSQEQQKQLEQYTEVLRHVESIRRPYTLCDFQDALPGRRELIAREQTRVTLPCCDNPTSRSAVGISDRGNIAFIAGTVWTFFGLLLFEYSLFLGLFWLTGLTFWVLFVFREMRNGSMVISVKYVPIAAGALFIYFLVPISNNVILDRSFEDK</sequence>
<comment type="similarity">
    <text evidence="1">Belongs to the TRAFAC class TrmE-Era-EngA-EngB-Septin-like GTPase superfamily. AIG1/Toc34/Toc159-like paraseptin GTPase family. IAN subfamily.</text>
</comment>
<evidence type="ECO:0000256" key="3">
    <source>
        <dbReference type="ARBA" id="ARBA00023134"/>
    </source>
</evidence>
<gene>
    <name evidence="6" type="ORF">Bpfe_020590</name>
</gene>
<dbReference type="GO" id="GO:0005525">
    <property type="term" value="F:GTP binding"/>
    <property type="evidence" value="ECO:0007669"/>
    <property type="project" value="UniProtKB-KW"/>
</dbReference>
<name>A0AAD8B8R0_BIOPF</name>
<evidence type="ECO:0000256" key="1">
    <source>
        <dbReference type="ARBA" id="ARBA00008535"/>
    </source>
</evidence>
<accession>A0AAD8B8R0</accession>
<reference evidence="6" key="2">
    <citation type="submission" date="2023-04" db="EMBL/GenBank/DDBJ databases">
        <authorList>
            <person name="Bu L."/>
            <person name="Lu L."/>
            <person name="Laidemitt M.R."/>
            <person name="Zhang S.M."/>
            <person name="Mutuku M."/>
            <person name="Mkoji G."/>
            <person name="Steinauer M."/>
            <person name="Loker E.S."/>
        </authorList>
    </citation>
    <scope>NUCLEOTIDE SEQUENCE</scope>
    <source>
        <strain evidence="6">KasaAsao</strain>
        <tissue evidence="6">Whole Snail</tissue>
    </source>
</reference>
<keyword evidence="3" id="KW-0342">GTP-binding</keyword>
<dbReference type="PANTHER" id="PTHR10903">
    <property type="entry name" value="GTPASE, IMAP FAMILY MEMBER-RELATED"/>
    <property type="match status" value="1"/>
</dbReference>
<feature type="transmembrane region" description="Helical" evidence="4">
    <location>
        <begin position="287"/>
        <end position="305"/>
    </location>
</feature>
<evidence type="ECO:0000259" key="5">
    <source>
        <dbReference type="Pfam" id="PF04548"/>
    </source>
</evidence>
<dbReference type="Pfam" id="PF04548">
    <property type="entry name" value="AIG1"/>
    <property type="match status" value="1"/>
</dbReference>
<feature type="transmembrane region" description="Helical" evidence="4">
    <location>
        <begin position="235"/>
        <end position="252"/>
    </location>
</feature>
<dbReference type="InterPro" id="IPR006703">
    <property type="entry name" value="G_AIG1"/>
</dbReference>
<evidence type="ECO:0000313" key="6">
    <source>
        <dbReference type="EMBL" id="KAK0050039.1"/>
    </source>
</evidence>
<dbReference type="AlphaFoldDB" id="A0AAD8B8R0"/>
<dbReference type="PANTHER" id="PTHR10903:SF184">
    <property type="entry name" value="GTP-BINDING PROTEIN A"/>
    <property type="match status" value="1"/>
</dbReference>
<keyword evidence="4" id="KW-1133">Transmembrane helix</keyword>
<dbReference type="InterPro" id="IPR027417">
    <property type="entry name" value="P-loop_NTPase"/>
</dbReference>
<feature type="transmembrane region" description="Helical" evidence="4">
    <location>
        <begin position="258"/>
        <end position="275"/>
    </location>
</feature>
<reference evidence="6" key="1">
    <citation type="journal article" date="2023" name="PLoS Negl. Trop. Dis.">
        <title>A genome sequence for Biomphalaria pfeifferi, the major vector snail for the human-infecting parasite Schistosoma mansoni.</title>
        <authorList>
            <person name="Bu L."/>
            <person name="Lu L."/>
            <person name="Laidemitt M.R."/>
            <person name="Zhang S.M."/>
            <person name="Mutuku M."/>
            <person name="Mkoji G."/>
            <person name="Steinauer M."/>
            <person name="Loker E.S."/>
        </authorList>
    </citation>
    <scope>NUCLEOTIDE SEQUENCE</scope>
    <source>
        <strain evidence="6">KasaAsao</strain>
    </source>
</reference>
<dbReference type="Gene3D" id="3.40.50.300">
    <property type="entry name" value="P-loop containing nucleotide triphosphate hydrolases"/>
    <property type="match status" value="1"/>
</dbReference>
<dbReference type="InterPro" id="IPR045058">
    <property type="entry name" value="GIMA/IAN/Toc"/>
</dbReference>
<dbReference type="EMBL" id="JASAOG010000119">
    <property type="protein sequence ID" value="KAK0050039.1"/>
    <property type="molecule type" value="Genomic_DNA"/>
</dbReference>
<comment type="caution">
    <text evidence="6">The sequence shown here is derived from an EMBL/GenBank/DDBJ whole genome shotgun (WGS) entry which is preliminary data.</text>
</comment>
<protein>
    <submittedName>
        <fullName evidence="6">Protein AIG1</fullName>
    </submittedName>
</protein>
<keyword evidence="4" id="KW-0812">Transmembrane</keyword>
<proteinExistence type="inferred from homology"/>
<keyword evidence="4" id="KW-0472">Membrane</keyword>
<feature type="domain" description="AIG1-type G" evidence="5">
    <location>
        <begin position="45"/>
        <end position="131"/>
    </location>
</feature>
<evidence type="ECO:0000256" key="4">
    <source>
        <dbReference type="SAM" id="Phobius"/>
    </source>
</evidence>
<organism evidence="6 7">
    <name type="scientific">Biomphalaria pfeifferi</name>
    <name type="common">Bloodfluke planorb</name>
    <name type="synonym">Freshwater snail</name>
    <dbReference type="NCBI Taxonomy" id="112525"/>
    <lineage>
        <taxon>Eukaryota</taxon>
        <taxon>Metazoa</taxon>
        <taxon>Spiralia</taxon>
        <taxon>Lophotrochozoa</taxon>
        <taxon>Mollusca</taxon>
        <taxon>Gastropoda</taxon>
        <taxon>Heterobranchia</taxon>
        <taxon>Euthyneura</taxon>
        <taxon>Panpulmonata</taxon>
        <taxon>Hygrophila</taxon>
        <taxon>Lymnaeoidea</taxon>
        <taxon>Planorbidae</taxon>
        <taxon>Biomphalaria</taxon>
    </lineage>
</organism>
<keyword evidence="7" id="KW-1185">Reference proteome</keyword>
<evidence type="ECO:0000313" key="7">
    <source>
        <dbReference type="Proteomes" id="UP001233172"/>
    </source>
</evidence>
<evidence type="ECO:0000256" key="2">
    <source>
        <dbReference type="ARBA" id="ARBA00022741"/>
    </source>
</evidence>